<evidence type="ECO:0000313" key="2">
    <source>
        <dbReference type="Proteomes" id="UP001433508"/>
    </source>
</evidence>
<sequence length="454" mass="50375">MAHQLVSMPEGNDTSKVFKRHLDGSCDVNVSDESAGITSTVLSPKIHIVPPQYDNPRDNTNPEGLRRKRRMGDDDTMTTTPCDSSSDTLLDEDTEMRDDTTYVDCDDLEEDENVVESVVELCKTGEFVGAHVPEYWQPKNHFVRLWQSIASRIDHNGDGSTSPLRYLAGWANENRRRDHLAQKRRAYVSSGSSEDRSWAGTSSKRRRSSAADSPVDMAISNDDYMASRNSHWHTSMSSCDIHRSPLRQNNESGLPRYYPGGWPTPPSEHDETSDNDEDDEDGTMDTGNDGCDMLISSELALDAQVMGPSVSEYFILDSDDRSSLEVNVVTPDSDDEYDDEDAEYFHDFGSLLQSLRDVAKGCTSSVGSPSSSTGFSSSKRPPMIVIDYDSSIKKDDNGSKITEDDDDEEDHDIGVRGAARVDYDDCSLARVADDENMTGENDGFEIVARDDDTS</sequence>
<organism evidence="1 2">
    <name type="scientific">Lipomyces kononenkoae</name>
    <name type="common">Yeast</name>
    <dbReference type="NCBI Taxonomy" id="34357"/>
    <lineage>
        <taxon>Eukaryota</taxon>
        <taxon>Fungi</taxon>
        <taxon>Dikarya</taxon>
        <taxon>Ascomycota</taxon>
        <taxon>Saccharomycotina</taxon>
        <taxon>Lipomycetes</taxon>
        <taxon>Lipomycetales</taxon>
        <taxon>Lipomycetaceae</taxon>
        <taxon>Lipomyces</taxon>
    </lineage>
</organism>
<accession>A0ACC3TC11</accession>
<proteinExistence type="predicted"/>
<dbReference type="Proteomes" id="UP001433508">
    <property type="component" value="Unassembled WGS sequence"/>
</dbReference>
<reference evidence="2" key="1">
    <citation type="journal article" date="2024" name="Front. Bioeng. Biotechnol.">
        <title>Genome-scale model development and genomic sequencing of the oleaginous clade Lipomyces.</title>
        <authorList>
            <person name="Czajka J.J."/>
            <person name="Han Y."/>
            <person name="Kim J."/>
            <person name="Mondo S.J."/>
            <person name="Hofstad B.A."/>
            <person name="Robles A."/>
            <person name="Haridas S."/>
            <person name="Riley R."/>
            <person name="LaButti K."/>
            <person name="Pangilinan J."/>
            <person name="Andreopoulos W."/>
            <person name="Lipzen A."/>
            <person name="Yan J."/>
            <person name="Wang M."/>
            <person name="Ng V."/>
            <person name="Grigoriev I.V."/>
            <person name="Spatafora J.W."/>
            <person name="Magnuson J.K."/>
            <person name="Baker S.E."/>
            <person name="Pomraning K.R."/>
        </authorList>
    </citation>
    <scope>NUCLEOTIDE SEQUENCE [LARGE SCALE GENOMIC DNA]</scope>
    <source>
        <strain evidence="2">CBS 7786</strain>
    </source>
</reference>
<dbReference type="EMBL" id="MU971335">
    <property type="protein sequence ID" value="KAK9241165.1"/>
    <property type="molecule type" value="Genomic_DNA"/>
</dbReference>
<evidence type="ECO:0000313" key="1">
    <source>
        <dbReference type="EMBL" id="KAK9241165.1"/>
    </source>
</evidence>
<keyword evidence="2" id="KW-1185">Reference proteome</keyword>
<comment type="caution">
    <text evidence="1">The sequence shown here is derived from an EMBL/GenBank/DDBJ whole genome shotgun (WGS) entry which is preliminary data.</text>
</comment>
<protein>
    <submittedName>
        <fullName evidence="1">Uncharacterized protein</fullName>
    </submittedName>
</protein>
<gene>
    <name evidence="1" type="ORF">V1525DRAFT_392314</name>
</gene>
<name>A0ACC3TC11_LIPKO</name>